<dbReference type="NCBIfam" id="TIGR00689">
    <property type="entry name" value="rpiB_lacA_lacB"/>
    <property type="match status" value="1"/>
</dbReference>
<sequence length="169" mass="18259">MKIAIGADEAGFTLKECIKAFLQDQQADVTDFGLMDGTQAIDYPDVGFAVAEEIAKGKFERGILICGTGIGMTITADKVPGIRAALCHDTYSAERAVRSNNAQVLTMGARVIGSELAKHIVRAWLDATFDQGNSARKVQKIMDGERRHHATDGYQPETNSCSLPQNQKG</sequence>
<keyword evidence="2 4" id="KW-0413">Isomerase</keyword>
<dbReference type="InterPro" id="IPR036569">
    <property type="entry name" value="RpiB_LacA_LacB_sf"/>
</dbReference>
<gene>
    <name evidence="4" type="primary">rpiB</name>
    <name evidence="4" type="ORF">P4H66_08985</name>
</gene>
<evidence type="ECO:0000256" key="1">
    <source>
        <dbReference type="ARBA" id="ARBA00008754"/>
    </source>
</evidence>
<evidence type="ECO:0000256" key="2">
    <source>
        <dbReference type="ARBA" id="ARBA00023235"/>
    </source>
</evidence>
<dbReference type="PANTHER" id="PTHR43732:SF1">
    <property type="entry name" value="RIBOSE 5-PHOSPHATE ISOMERASE"/>
    <property type="match status" value="1"/>
</dbReference>
<reference evidence="4 5" key="1">
    <citation type="submission" date="2023-03" db="EMBL/GenBank/DDBJ databases">
        <title>Bacillus Genome Sequencing.</title>
        <authorList>
            <person name="Dunlap C."/>
        </authorList>
    </citation>
    <scope>NUCLEOTIDE SEQUENCE [LARGE SCALE GENOMIC DNA]</scope>
    <source>
        <strain evidence="4 5">BD-525</strain>
    </source>
</reference>
<dbReference type="EC" id="5.3.1.6" evidence="4"/>
<organism evidence="4 5">
    <name type="scientific">Paenibacillus dokdonensis</name>
    <dbReference type="NCBI Taxonomy" id="2567944"/>
    <lineage>
        <taxon>Bacteria</taxon>
        <taxon>Bacillati</taxon>
        <taxon>Bacillota</taxon>
        <taxon>Bacilli</taxon>
        <taxon>Bacillales</taxon>
        <taxon>Paenibacillaceae</taxon>
        <taxon>Paenibacillus</taxon>
    </lineage>
</organism>
<evidence type="ECO:0000256" key="3">
    <source>
        <dbReference type="SAM" id="MobiDB-lite"/>
    </source>
</evidence>
<evidence type="ECO:0000313" key="4">
    <source>
        <dbReference type="EMBL" id="MEC0239979.1"/>
    </source>
</evidence>
<dbReference type="NCBIfam" id="NF004051">
    <property type="entry name" value="PRK05571.1"/>
    <property type="match status" value="1"/>
</dbReference>
<dbReference type="SUPFAM" id="SSF89623">
    <property type="entry name" value="Ribose/Galactose isomerase RpiB/AlsB"/>
    <property type="match status" value="1"/>
</dbReference>
<protein>
    <submittedName>
        <fullName evidence="4">Ribose 5-phosphate isomerase B</fullName>
        <ecNumber evidence="4">5.3.1.6</ecNumber>
    </submittedName>
</protein>
<dbReference type="PANTHER" id="PTHR43732">
    <property type="entry name" value="RIBOSE 5-PHOSPHATE ISOMERASE-RELATED"/>
    <property type="match status" value="1"/>
</dbReference>
<keyword evidence="5" id="KW-1185">Reference proteome</keyword>
<comment type="caution">
    <text evidence="4">The sequence shown here is derived from an EMBL/GenBank/DDBJ whole genome shotgun (WGS) entry which is preliminary data.</text>
</comment>
<evidence type="ECO:0000313" key="5">
    <source>
        <dbReference type="Proteomes" id="UP001344632"/>
    </source>
</evidence>
<dbReference type="InterPro" id="IPR003500">
    <property type="entry name" value="RpiB_LacA_LacB"/>
</dbReference>
<dbReference type="NCBIfam" id="TIGR01120">
    <property type="entry name" value="rpiB"/>
    <property type="match status" value="1"/>
</dbReference>
<dbReference type="InterPro" id="IPR004785">
    <property type="entry name" value="RpiB"/>
</dbReference>
<feature type="region of interest" description="Disordered" evidence="3">
    <location>
        <begin position="145"/>
        <end position="169"/>
    </location>
</feature>
<name>A0ABU6GJR1_9BACL</name>
<dbReference type="EMBL" id="JARLKZ010000005">
    <property type="protein sequence ID" value="MEC0239979.1"/>
    <property type="molecule type" value="Genomic_DNA"/>
</dbReference>
<dbReference type="RefSeq" id="WP_326087308.1">
    <property type="nucleotide sequence ID" value="NZ_JARLKZ010000005.1"/>
</dbReference>
<dbReference type="GO" id="GO:0004751">
    <property type="term" value="F:ribose-5-phosphate isomerase activity"/>
    <property type="evidence" value="ECO:0007669"/>
    <property type="project" value="UniProtKB-EC"/>
</dbReference>
<comment type="similarity">
    <text evidence="1">Belongs to the LacAB/RpiB family.</text>
</comment>
<feature type="compositionally biased region" description="Polar residues" evidence="3">
    <location>
        <begin position="156"/>
        <end position="169"/>
    </location>
</feature>
<dbReference type="InterPro" id="IPR051812">
    <property type="entry name" value="SPI_LacAB/RpiB"/>
</dbReference>
<dbReference type="PIRSF" id="PIRSF005384">
    <property type="entry name" value="RpiB_LacA_B"/>
    <property type="match status" value="1"/>
</dbReference>
<dbReference type="Gene3D" id="3.40.1400.10">
    <property type="entry name" value="Sugar-phosphate isomerase, RpiB/LacA/LacB"/>
    <property type="match status" value="1"/>
</dbReference>
<accession>A0ABU6GJR1</accession>
<dbReference type="Pfam" id="PF02502">
    <property type="entry name" value="LacAB_rpiB"/>
    <property type="match status" value="1"/>
</dbReference>
<dbReference type="Proteomes" id="UP001344632">
    <property type="component" value="Unassembled WGS sequence"/>
</dbReference>
<proteinExistence type="inferred from homology"/>